<accession>A0A210Q0S3</accession>
<keyword evidence="3" id="KW-1185">Reference proteome</keyword>
<name>A0A210Q0S3_MIZYE</name>
<evidence type="ECO:0000313" key="2">
    <source>
        <dbReference type="EMBL" id="OWF42327.1"/>
    </source>
</evidence>
<dbReference type="Proteomes" id="UP000242188">
    <property type="component" value="Unassembled WGS sequence"/>
</dbReference>
<reference evidence="2 3" key="1">
    <citation type="journal article" date="2017" name="Nat. Ecol. Evol.">
        <title>Scallop genome provides insights into evolution of bilaterian karyotype and development.</title>
        <authorList>
            <person name="Wang S."/>
            <person name="Zhang J."/>
            <person name="Jiao W."/>
            <person name="Li J."/>
            <person name="Xun X."/>
            <person name="Sun Y."/>
            <person name="Guo X."/>
            <person name="Huan P."/>
            <person name="Dong B."/>
            <person name="Zhang L."/>
            <person name="Hu X."/>
            <person name="Sun X."/>
            <person name="Wang J."/>
            <person name="Zhao C."/>
            <person name="Wang Y."/>
            <person name="Wang D."/>
            <person name="Huang X."/>
            <person name="Wang R."/>
            <person name="Lv J."/>
            <person name="Li Y."/>
            <person name="Zhang Z."/>
            <person name="Liu B."/>
            <person name="Lu W."/>
            <person name="Hui Y."/>
            <person name="Liang J."/>
            <person name="Zhou Z."/>
            <person name="Hou R."/>
            <person name="Li X."/>
            <person name="Liu Y."/>
            <person name="Li H."/>
            <person name="Ning X."/>
            <person name="Lin Y."/>
            <person name="Zhao L."/>
            <person name="Xing Q."/>
            <person name="Dou J."/>
            <person name="Li Y."/>
            <person name="Mao J."/>
            <person name="Guo H."/>
            <person name="Dou H."/>
            <person name="Li T."/>
            <person name="Mu C."/>
            <person name="Jiang W."/>
            <person name="Fu Q."/>
            <person name="Fu X."/>
            <person name="Miao Y."/>
            <person name="Liu J."/>
            <person name="Yu Q."/>
            <person name="Li R."/>
            <person name="Liao H."/>
            <person name="Li X."/>
            <person name="Kong Y."/>
            <person name="Jiang Z."/>
            <person name="Chourrout D."/>
            <person name="Li R."/>
            <person name="Bao Z."/>
        </authorList>
    </citation>
    <scope>NUCLEOTIDE SEQUENCE [LARGE SCALE GENOMIC DNA]</scope>
    <source>
        <strain evidence="2 3">PY_sf001</strain>
    </source>
</reference>
<organism evidence="2 3">
    <name type="scientific">Mizuhopecten yessoensis</name>
    <name type="common">Japanese scallop</name>
    <name type="synonym">Patinopecten yessoensis</name>
    <dbReference type="NCBI Taxonomy" id="6573"/>
    <lineage>
        <taxon>Eukaryota</taxon>
        <taxon>Metazoa</taxon>
        <taxon>Spiralia</taxon>
        <taxon>Lophotrochozoa</taxon>
        <taxon>Mollusca</taxon>
        <taxon>Bivalvia</taxon>
        <taxon>Autobranchia</taxon>
        <taxon>Pteriomorphia</taxon>
        <taxon>Pectinida</taxon>
        <taxon>Pectinoidea</taxon>
        <taxon>Pectinidae</taxon>
        <taxon>Mizuhopecten</taxon>
    </lineage>
</organism>
<feature type="region of interest" description="Disordered" evidence="1">
    <location>
        <begin position="145"/>
        <end position="167"/>
    </location>
</feature>
<gene>
    <name evidence="2" type="ORF">KP79_PYT11952</name>
</gene>
<dbReference type="OrthoDB" id="6096834at2759"/>
<feature type="compositionally biased region" description="Basic and acidic residues" evidence="1">
    <location>
        <begin position="199"/>
        <end position="223"/>
    </location>
</feature>
<comment type="caution">
    <text evidence="2">The sequence shown here is derived from an EMBL/GenBank/DDBJ whole genome shotgun (WGS) entry which is preliminary data.</text>
</comment>
<feature type="compositionally biased region" description="Basic residues" evidence="1">
    <location>
        <begin position="224"/>
        <end position="234"/>
    </location>
</feature>
<dbReference type="EMBL" id="NEDP02005296">
    <property type="protein sequence ID" value="OWF42327.1"/>
    <property type="molecule type" value="Genomic_DNA"/>
</dbReference>
<protein>
    <submittedName>
        <fullName evidence="2">Uncharacterized protein</fullName>
    </submittedName>
</protein>
<evidence type="ECO:0000256" key="1">
    <source>
        <dbReference type="SAM" id="MobiDB-lite"/>
    </source>
</evidence>
<feature type="region of interest" description="Disordered" evidence="1">
    <location>
        <begin position="195"/>
        <end position="234"/>
    </location>
</feature>
<proteinExistence type="predicted"/>
<sequence>MAAAYHDDDSRSNGTSRDVTNALEVLSEEENKDFQDFRKSLGIVGSFTKQMVKLAIDQLKPEFERMAEQAADRAMDSKSAKVKELQDELNRRERDVKQMKLEKKILQAKLEKELGNRDIIEVVDTKEKDIKRMEVEINSLKSKLKRKADELKKEREKSTDGENTRMEIQKTLQSEIDRLKKDLDKVKGLLGQIRSAKNVGDEETRKLRERERQLHEEIEDLRKQQPKLRRKTTR</sequence>
<evidence type="ECO:0000313" key="3">
    <source>
        <dbReference type="Proteomes" id="UP000242188"/>
    </source>
</evidence>
<dbReference type="AlphaFoldDB" id="A0A210Q0S3"/>
<feature type="compositionally biased region" description="Basic and acidic residues" evidence="1">
    <location>
        <begin position="147"/>
        <end position="167"/>
    </location>
</feature>